<dbReference type="GO" id="GO:0015977">
    <property type="term" value="P:carbon fixation"/>
    <property type="evidence" value="ECO:0007669"/>
    <property type="project" value="UniProtKB-ARBA"/>
</dbReference>
<keyword evidence="6" id="KW-1185">Reference proteome</keyword>
<name>A0A3D9L7W9_9MICC</name>
<evidence type="ECO:0000256" key="2">
    <source>
        <dbReference type="SAM" id="MobiDB-lite"/>
    </source>
</evidence>
<reference evidence="5 6" key="1">
    <citation type="submission" date="2018-07" db="EMBL/GenBank/DDBJ databases">
        <title>Sequencing the genomes of 1000 actinobacteria strains.</title>
        <authorList>
            <person name="Klenk H.-P."/>
        </authorList>
    </citation>
    <scope>NUCLEOTIDE SEQUENCE [LARGE SCALE GENOMIC DNA]</scope>
    <source>
        <strain evidence="5 6">DSM 14442</strain>
    </source>
</reference>
<dbReference type="InterPro" id="IPR000438">
    <property type="entry name" value="Acetyl_CoA_COase_Trfase_b_su"/>
</dbReference>
<feature type="domain" description="CoA carboxyltransferase C-terminal" evidence="4">
    <location>
        <begin position="274"/>
        <end position="522"/>
    </location>
</feature>
<dbReference type="InterPro" id="IPR051047">
    <property type="entry name" value="AccD/PCCB"/>
</dbReference>
<dbReference type="GO" id="GO:0003989">
    <property type="term" value="F:acetyl-CoA carboxylase activity"/>
    <property type="evidence" value="ECO:0007669"/>
    <property type="project" value="InterPro"/>
</dbReference>
<evidence type="ECO:0000313" key="6">
    <source>
        <dbReference type="Proteomes" id="UP000256727"/>
    </source>
</evidence>
<dbReference type="SUPFAM" id="SSF52096">
    <property type="entry name" value="ClpP/crotonase"/>
    <property type="match status" value="2"/>
</dbReference>
<dbReference type="GO" id="GO:0009317">
    <property type="term" value="C:acetyl-CoA carboxylase complex"/>
    <property type="evidence" value="ECO:0007669"/>
    <property type="project" value="InterPro"/>
</dbReference>
<comment type="similarity">
    <text evidence="1">Belongs to the AccD/PCCB family.</text>
</comment>
<dbReference type="Gene3D" id="3.90.226.10">
    <property type="entry name" value="2-enoyl-CoA Hydratase, Chain A, domain 1"/>
    <property type="match status" value="2"/>
</dbReference>
<dbReference type="EMBL" id="QREH01000001">
    <property type="protein sequence ID" value="REE02449.1"/>
    <property type="molecule type" value="Genomic_DNA"/>
</dbReference>
<dbReference type="FunFam" id="3.90.226.10:FF:000016">
    <property type="entry name" value="Propionyl-CoA carboxylase, beta subunit"/>
    <property type="match status" value="1"/>
</dbReference>
<dbReference type="InterPro" id="IPR011763">
    <property type="entry name" value="COA_CT_C"/>
</dbReference>
<gene>
    <name evidence="5" type="ORF">C8E99_0219</name>
</gene>
<dbReference type="PANTHER" id="PTHR43842">
    <property type="entry name" value="PROPIONYL-COA CARBOXYLASE BETA CHAIN"/>
    <property type="match status" value="1"/>
</dbReference>
<dbReference type="Proteomes" id="UP000256727">
    <property type="component" value="Unassembled WGS sequence"/>
</dbReference>
<dbReference type="AlphaFoldDB" id="A0A3D9L7W9"/>
<accession>A0A3D9L7W9</accession>
<dbReference type="Pfam" id="PF01039">
    <property type="entry name" value="Carboxyl_trans"/>
    <property type="match status" value="1"/>
</dbReference>
<dbReference type="FunFam" id="3.90.226.10:FF:000017">
    <property type="entry name" value="Propionyl-CoA carboxylase subunit beta 5"/>
    <property type="match status" value="1"/>
</dbReference>
<organism evidence="5 6">
    <name type="scientific">Citricoccus muralis</name>
    <dbReference type="NCBI Taxonomy" id="169134"/>
    <lineage>
        <taxon>Bacteria</taxon>
        <taxon>Bacillati</taxon>
        <taxon>Actinomycetota</taxon>
        <taxon>Actinomycetes</taxon>
        <taxon>Micrococcales</taxon>
        <taxon>Micrococcaceae</taxon>
        <taxon>Citricoccus</taxon>
    </lineage>
</organism>
<evidence type="ECO:0000256" key="1">
    <source>
        <dbReference type="ARBA" id="ARBA00006102"/>
    </source>
</evidence>
<evidence type="ECO:0000259" key="3">
    <source>
        <dbReference type="PROSITE" id="PS50980"/>
    </source>
</evidence>
<evidence type="ECO:0000313" key="5">
    <source>
        <dbReference type="EMBL" id="REE02449.1"/>
    </source>
</evidence>
<proteinExistence type="inferred from homology"/>
<dbReference type="PRINTS" id="PR01070">
    <property type="entry name" value="ACCCTRFRASEB"/>
</dbReference>
<dbReference type="GO" id="GO:0006633">
    <property type="term" value="P:fatty acid biosynthetic process"/>
    <property type="evidence" value="ECO:0007669"/>
    <property type="project" value="InterPro"/>
</dbReference>
<sequence length="528" mass="57022">MTEPDLTTTAGKLQDLERRRAEAALPSGQAAVDKQHDRGKHTARERVEMLLDPGSFIEFDALAVHRTTAFGMEKKKPIGDGLVSGYGTVDGRMVAVYAQDFTVYGGSLSQVNGEKIVKVQEFAARNGCPVIGINDGGGARIQEGVASLAMFADIFRNNVMSSGVIPQITLIMGPSAGGAAYSPALTDFIIMVDKTSHMFITGPDVIKTVTGEDVDMETLGGARQHNASTGTASYLAANEEDALEYVRELLEFLPSNNLAEGPVEPFEEELDVTAKDLELDTLIPDSANQPYDMLTVIEHVVDDAHFLQVQELYAPNVICGLGRVEGHSVGIVANQPMQFAGTLDINASEKAARFVRFCDAFNIPIITFVDVPGFLPGTDQEFSGIIRRGAKLIYAYAEATVPKLTVITRKAYGGAYIVMGSKKLGADLNLAWPTAQIGVMGAQGAVNILYRRDLKAVEESGGDVEAKRQEIIEGYEAELLNPYQAADRGYVDAVITPAETRTQIVRGLRATFHKRESRPAKKHGNIPL</sequence>
<dbReference type="PANTHER" id="PTHR43842:SF2">
    <property type="entry name" value="PROPIONYL-COA CARBOXYLASE BETA CHAIN, MITOCHONDRIAL"/>
    <property type="match status" value="1"/>
</dbReference>
<dbReference type="InterPro" id="IPR011762">
    <property type="entry name" value="COA_CT_N"/>
</dbReference>
<dbReference type="PROSITE" id="PS50980">
    <property type="entry name" value="COA_CT_NTER"/>
    <property type="match status" value="1"/>
</dbReference>
<evidence type="ECO:0000259" key="4">
    <source>
        <dbReference type="PROSITE" id="PS50989"/>
    </source>
</evidence>
<dbReference type="PROSITE" id="PS50989">
    <property type="entry name" value="COA_CT_CTER"/>
    <property type="match status" value="1"/>
</dbReference>
<feature type="region of interest" description="Disordered" evidence="2">
    <location>
        <begin position="21"/>
        <end position="41"/>
    </location>
</feature>
<dbReference type="InterPro" id="IPR029045">
    <property type="entry name" value="ClpP/crotonase-like_dom_sf"/>
</dbReference>
<feature type="domain" description="CoA carboxyltransferase N-terminal" evidence="3">
    <location>
        <begin position="9"/>
        <end position="265"/>
    </location>
</feature>
<protein>
    <submittedName>
        <fullName evidence="5">Propionyl-CoA carboxylase beta chain</fullName>
    </submittedName>
</protein>
<comment type="caution">
    <text evidence="5">The sequence shown here is derived from an EMBL/GenBank/DDBJ whole genome shotgun (WGS) entry which is preliminary data.</text>
</comment>
<dbReference type="InterPro" id="IPR034733">
    <property type="entry name" value="AcCoA_carboxyl_beta"/>
</dbReference>
<dbReference type="RefSeq" id="WP_245952013.1">
    <property type="nucleotide sequence ID" value="NZ_QREH01000001.1"/>
</dbReference>
<dbReference type="GO" id="GO:0004658">
    <property type="term" value="F:propionyl-CoA carboxylase activity"/>
    <property type="evidence" value="ECO:0007669"/>
    <property type="project" value="UniProtKB-ARBA"/>
</dbReference>